<dbReference type="InterPro" id="IPR003738">
    <property type="entry name" value="SRAP"/>
</dbReference>
<dbReference type="GO" id="GO:0008233">
    <property type="term" value="F:peptidase activity"/>
    <property type="evidence" value="ECO:0007669"/>
    <property type="project" value="UniProtKB-KW"/>
</dbReference>
<evidence type="ECO:0000313" key="9">
    <source>
        <dbReference type="EMBL" id="MBB6050211.1"/>
    </source>
</evidence>
<accession>A0A7W9SP57</accession>
<sequence length="223" mass="25010">MCGRFTMHHGPDELMARFDIQGSLFEPTARYNIAPTQPVAAVTAHGPRAERLLEPLHWGLVPFWAKDTAIASKLINARSETVQEKPSFKHALSRRRCLIPADGFYEWDRKTKQPTHFRVRGGELFAFAGLYEEWHAPDGSPLRTCTVLTTEANALVAPIHERMPVILQNPDDEAMWLEVGRYKPLDLPPLFSPFPADQMDAIFVSKRVGSPANDDAELLVPVG</sequence>
<dbReference type="SUPFAM" id="SSF143081">
    <property type="entry name" value="BB1717-like"/>
    <property type="match status" value="1"/>
</dbReference>
<dbReference type="Proteomes" id="UP000520814">
    <property type="component" value="Unassembled WGS sequence"/>
</dbReference>
<evidence type="ECO:0000256" key="4">
    <source>
        <dbReference type="ARBA" id="ARBA00022801"/>
    </source>
</evidence>
<comment type="similarity">
    <text evidence="1 8">Belongs to the SOS response-associated peptidase family.</text>
</comment>
<evidence type="ECO:0000313" key="10">
    <source>
        <dbReference type="Proteomes" id="UP000520814"/>
    </source>
</evidence>
<evidence type="ECO:0000256" key="8">
    <source>
        <dbReference type="RuleBase" id="RU364100"/>
    </source>
</evidence>
<name>A0A7W9SP57_ARMRO</name>
<evidence type="ECO:0000256" key="5">
    <source>
        <dbReference type="ARBA" id="ARBA00023124"/>
    </source>
</evidence>
<evidence type="ECO:0000256" key="1">
    <source>
        <dbReference type="ARBA" id="ARBA00008136"/>
    </source>
</evidence>
<dbReference type="GO" id="GO:0106300">
    <property type="term" value="P:protein-DNA covalent cross-linking repair"/>
    <property type="evidence" value="ECO:0007669"/>
    <property type="project" value="InterPro"/>
</dbReference>
<comment type="caution">
    <text evidence="9">The sequence shown here is derived from an EMBL/GenBank/DDBJ whole genome shotgun (WGS) entry which is preliminary data.</text>
</comment>
<dbReference type="PANTHER" id="PTHR13604">
    <property type="entry name" value="DC12-RELATED"/>
    <property type="match status" value="1"/>
</dbReference>
<dbReference type="GO" id="GO:0003697">
    <property type="term" value="F:single-stranded DNA binding"/>
    <property type="evidence" value="ECO:0007669"/>
    <property type="project" value="InterPro"/>
</dbReference>
<dbReference type="EMBL" id="JACHGW010000002">
    <property type="protein sequence ID" value="MBB6050211.1"/>
    <property type="molecule type" value="Genomic_DNA"/>
</dbReference>
<dbReference type="GO" id="GO:0016829">
    <property type="term" value="F:lyase activity"/>
    <property type="evidence" value="ECO:0007669"/>
    <property type="project" value="UniProtKB-KW"/>
</dbReference>
<evidence type="ECO:0000256" key="2">
    <source>
        <dbReference type="ARBA" id="ARBA00022670"/>
    </source>
</evidence>
<dbReference type="AlphaFoldDB" id="A0A7W9SP57"/>
<evidence type="ECO:0000256" key="6">
    <source>
        <dbReference type="ARBA" id="ARBA00023125"/>
    </source>
</evidence>
<dbReference type="EC" id="3.4.-.-" evidence="8"/>
<keyword evidence="4 8" id="KW-0378">Hydrolase</keyword>
<dbReference type="PANTHER" id="PTHR13604:SF0">
    <property type="entry name" value="ABASIC SITE PROCESSING PROTEIN HMCES"/>
    <property type="match status" value="1"/>
</dbReference>
<evidence type="ECO:0000256" key="3">
    <source>
        <dbReference type="ARBA" id="ARBA00022763"/>
    </source>
</evidence>
<keyword evidence="7" id="KW-0456">Lyase</keyword>
<keyword evidence="6" id="KW-0238">DNA-binding</keyword>
<dbReference type="RefSeq" id="WP_184194745.1">
    <property type="nucleotide sequence ID" value="NZ_JACHGW010000002.1"/>
</dbReference>
<evidence type="ECO:0000256" key="7">
    <source>
        <dbReference type="ARBA" id="ARBA00023239"/>
    </source>
</evidence>
<gene>
    <name evidence="9" type="ORF">HNQ39_002002</name>
</gene>
<reference evidence="9 10" key="1">
    <citation type="submission" date="2020-08" db="EMBL/GenBank/DDBJ databases">
        <title>Genomic Encyclopedia of Type Strains, Phase IV (KMG-IV): sequencing the most valuable type-strain genomes for metagenomic binning, comparative biology and taxonomic classification.</title>
        <authorList>
            <person name="Goeker M."/>
        </authorList>
    </citation>
    <scope>NUCLEOTIDE SEQUENCE [LARGE SCALE GENOMIC DNA]</scope>
    <source>
        <strain evidence="9 10">DSM 23562</strain>
    </source>
</reference>
<proteinExistence type="inferred from homology"/>
<dbReference type="Gene3D" id="3.90.1680.10">
    <property type="entry name" value="SOS response associated peptidase-like"/>
    <property type="match status" value="1"/>
</dbReference>
<keyword evidence="5" id="KW-0190">Covalent protein-DNA linkage</keyword>
<dbReference type="InterPro" id="IPR036590">
    <property type="entry name" value="SRAP-like"/>
</dbReference>
<protein>
    <recommendedName>
        <fullName evidence="8">Abasic site processing protein</fullName>
        <ecNumber evidence="8">3.4.-.-</ecNumber>
    </recommendedName>
</protein>
<dbReference type="GO" id="GO:0006508">
    <property type="term" value="P:proteolysis"/>
    <property type="evidence" value="ECO:0007669"/>
    <property type="project" value="UniProtKB-KW"/>
</dbReference>
<dbReference type="Pfam" id="PF02586">
    <property type="entry name" value="SRAP"/>
    <property type="match status" value="1"/>
</dbReference>
<keyword evidence="3" id="KW-0227">DNA damage</keyword>
<keyword evidence="10" id="KW-1185">Reference proteome</keyword>
<keyword evidence="2 8" id="KW-0645">Protease</keyword>
<organism evidence="9 10">
    <name type="scientific">Armatimonas rosea</name>
    <dbReference type="NCBI Taxonomy" id="685828"/>
    <lineage>
        <taxon>Bacteria</taxon>
        <taxon>Bacillati</taxon>
        <taxon>Armatimonadota</taxon>
        <taxon>Armatimonadia</taxon>
        <taxon>Armatimonadales</taxon>
        <taxon>Armatimonadaceae</taxon>
        <taxon>Armatimonas</taxon>
    </lineage>
</organism>